<keyword evidence="5" id="KW-0805">Transcription regulation</keyword>
<dbReference type="RefSeq" id="XP_011200936.2">
    <property type="nucleotide sequence ID" value="XM_011202634.4"/>
</dbReference>
<protein>
    <recommendedName>
        <fullName evidence="3">Ell-associated factor Eaf</fullName>
    </recommendedName>
</protein>
<accession>A0A6I9UYM9</accession>
<comment type="subcellular location">
    <subcellularLocation>
        <location evidence="1">Nucleus</location>
    </subcellularLocation>
</comment>
<dbReference type="GO" id="GO:0032783">
    <property type="term" value="C:super elongation complex"/>
    <property type="evidence" value="ECO:0007669"/>
    <property type="project" value="InterPro"/>
</dbReference>
<comment type="function">
    <text evidence="9">Promotes transcriptional elongation by Su(Tpl)/ELL. Essential for development.</text>
</comment>
<dbReference type="GO" id="GO:0003711">
    <property type="term" value="F:transcription elongation factor activity"/>
    <property type="evidence" value="ECO:0007669"/>
    <property type="project" value="TreeGrafter"/>
</dbReference>
<sequence length="526" mass="57260">MMMTKHKSSLAERLNIGDEVRDLKLGCTYNPKNTTTAFHTIKYDFKPASVDKSKVALVDVGSNNQVTVTVPNLVSSGVPHTVYKGNHRKYTKECLLIYDRKTGGITFEKLNHNIQVKKTRSEMTNKPSAIAASANVAPQQKLENSTMRITSKTKVSTGSRRNNIIDFKPRNSPSASASPSAPPSIHKSPQSAPAWNANNTQATLPSIPMIFDDDDDGMFGLTAAATGNSQTHGGSGSDAANMSSSSSASSHNNSAHDYHMQMQQHQQQQQPAPTKQSKQSHRNNQKRQNNLNAATATSATNAAAIAQSHGKQTKHNRMEQRTSSPQTFAQQQQQQRQQQHNLYQQPQQQSNNNRMYPTNSSSSMQMSNGVTGGYHNSNNMSMGNQMLHHHQTQQQHNMPGMSSPHDSDAAMASAAAQLEQQIRGLSSSSSSSSSDSSGSDCASDSDDSSDEEDQQQQQQAQHQMHQLPNLMSALPPMSTTAPQYNRNTPSSGYASNNSHTNNNGAFTSDLLQNDLQLSSNSSDEDD</sequence>
<organism evidence="12">
    <name type="scientific">Bactrocera dorsalis</name>
    <name type="common">Oriental fruit fly</name>
    <name type="synonym">Dacus dorsalis</name>
    <dbReference type="NCBI Taxonomy" id="27457"/>
    <lineage>
        <taxon>Eukaryota</taxon>
        <taxon>Metazoa</taxon>
        <taxon>Ecdysozoa</taxon>
        <taxon>Arthropoda</taxon>
        <taxon>Hexapoda</taxon>
        <taxon>Insecta</taxon>
        <taxon>Pterygota</taxon>
        <taxon>Neoptera</taxon>
        <taxon>Endopterygota</taxon>
        <taxon>Diptera</taxon>
        <taxon>Brachycera</taxon>
        <taxon>Muscomorpha</taxon>
        <taxon>Tephritoidea</taxon>
        <taxon>Tephritidae</taxon>
        <taxon>Bactrocera</taxon>
        <taxon>Bactrocera</taxon>
    </lineage>
</organism>
<keyword evidence="4" id="KW-0597">Phosphoprotein</keyword>
<feature type="compositionally biased region" description="Polar residues" evidence="10">
    <location>
        <begin position="136"/>
        <end position="162"/>
    </location>
</feature>
<dbReference type="AlphaFoldDB" id="A0A6I9UYM9"/>
<dbReference type="RefSeq" id="XP_011200936.1">
    <property type="nucleotide sequence ID" value="XM_011202634.3"/>
</dbReference>
<dbReference type="KEGG" id="bdr:105224527"/>
<dbReference type="Pfam" id="PF09816">
    <property type="entry name" value="EAF"/>
    <property type="match status" value="1"/>
</dbReference>
<evidence type="ECO:0000256" key="5">
    <source>
        <dbReference type="ARBA" id="ARBA00023015"/>
    </source>
</evidence>
<feature type="domain" description="Transcription elongation factor Eaf N-terminal" evidence="11">
    <location>
        <begin position="22"/>
        <end position="121"/>
    </location>
</feature>
<feature type="region of interest" description="Disordered" evidence="10">
    <location>
        <begin position="221"/>
        <end position="526"/>
    </location>
</feature>
<evidence type="ECO:0000259" key="11">
    <source>
        <dbReference type="Pfam" id="PF09816"/>
    </source>
</evidence>
<feature type="compositionally biased region" description="Low complexity" evidence="10">
    <location>
        <begin position="508"/>
        <end position="526"/>
    </location>
</feature>
<dbReference type="InterPro" id="IPR027093">
    <property type="entry name" value="EAF_fam"/>
</dbReference>
<evidence type="ECO:0000256" key="4">
    <source>
        <dbReference type="ARBA" id="ARBA00022553"/>
    </source>
</evidence>
<dbReference type="OrthoDB" id="125903at2759"/>
<reference evidence="12" key="1">
    <citation type="submission" date="2022-04" db="UniProtKB">
        <authorList>
            <consortium name="RefSeq"/>
        </authorList>
    </citation>
    <scope>IDENTIFICATION</scope>
    <source>
        <strain evidence="12">Punador</strain>
    </source>
</reference>
<evidence type="ECO:0000256" key="6">
    <source>
        <dbReference type="ARBA" id="ARBA00023159"/>
    </source>
</evidence>
<dbReference type="PANTHER" id="PTHR15970">
    <property type="entry name" value="ELL-ASSOCIATED FACTOR EAF"/>
    <property type="match status" value="1"/>
</dbReference>
<comment type="similarity">
    <text evidence="2">Belongs to the EAF family.</text>
</comment>
<dbReference type="GO" id="GO:0006368">
    <property type="term" value="P:transcription elongation by RNA polymerase II"/>
    <property type="evidence" value="ECO:0007669"/>
    <property type="project" value="InterPro"/>
</dbReference>
<feature type="region of interest" description="Disordered" evidence="10">
    <location>
        <begin position="133"/>
        <end position="198"/>
    </location>
</feature>
<feature type="compositionally biased region" description="Low complexity" evidence="10">
    <location>
        <begin position="426"/>
        <end position="442"/>
    </location>
</feature>
<dbReference type="PANTHER" id="PTHR15970:SF2">
    <property type="entry name" value="ELL-ASSOCIATED FACTOR EAF"/>
    <property type="match status" value="1"/>
</dbReference>
<evidence type="ECO:0000256" key="10">
    <source>
        <dbReference type="SAM" id="MobiDB-lite"/>
    </source>
</evidence>
<feature type="compositionally biased region" description="Polar residues" evidence="10">
    <location>
        <begin position="187"/>
        <end position="198"/>
    </location>
</feature>
<keyword evidence="7" id="KW-0804">Transcription</keyword>
<name>A0A6I9UYM9_BACDO</name>
<feature type="compositionally biased region" description="Low complexity" evidence="10">
    <location>
        <begin position="237"/>
        <end position="253"/>
    </location>
</feature>
<evidence type="ECO:0000256" key="1">
    <source>
        <dbReference type="ARBA" id="ARBA00004123"/>
    </source>
</evidence>
<feature type="compositionally biased region" description="Low complexity" evidence="10">
    <location>
        <begin position="260"/>
        <end position="270"/>
    </location>
</feature>
<gene>
    <name evidence="12" type="primary">LOC105224527</name>
</gene>
<feature type="compositionally biased region" description="Polar residues" evidence="10">
    <location>
        <begin position="350"/>
        <end position="384"/>
    </location>
</feature>
<proteinExistence type="inferred from homology"/>
<feature type="compositionally biased region" description="Acidic residues" evidence="10">
    <location>
        <begin position="443"/>
        <end position="454"/>
    </location>
</feature>
<evidence type="ECO:0000256" key="7">
    <source>
        <dbReference type="ARBA" id="ARBA00023163"/>
    </source>
</evidence>
<evidence type="ECO:0000256" key="8">
    <source>
        <dbReference type="ARBA" id="ARBA00023242"/>
    </source>
</evidence>
<feature type="compositionally biased region" description="Polar residues" evidence="10">
    <location>
        <begin position="477"/>
        <end position="506"/>
    </location>
</feature>
<evidence type="ECO:0000256" key="3">
    <source>
        <dbReference type="ARBA" id="ARBA00021452"/>
    </source>
</evidence>
<feature type="compositionally biased region" description="Low complexity" evidence="10">
    <location>
        <begin position="392"/>
        <end position="416"/>
    </location>
</feature>
<dbReference type="InterPro" id="IPR019194">
    <property type="entry name" value="Tscrpt_elong_fac_Eaf_N"/>
</dbReference>
<evidence type="ECO:0000313" key="12">
    <source>
        <dbReference type="RefSeq" id="XP_011200936.1"/>
    </source>
</evidence>
<evidence type="ECO:0000256" key="2">
    <source>
        <dbReference type="ARBA" id="ARBA00007798"/>
    </source>
</evidence>
<keyword evidence="8" id="KW-0539">Nucleus</keyword>
<keyword evidence="6" id="KW-0010">Activator</keyword>
<feature type="compositionally biased region" description="Low complexity" evidence="10">
    <location>
        <begin position="326"/>
        <end position="349"/>
    </location>
</feature>
<evidence type="ECO:0000256" key="9">
    <source>
        <dbReference type="ARBA" id="ARBA00025617"/>
    </source>
</evidence>
<feature type="compositionally biased region" description="Low complexity" evidence="10">
    <location>
        <begin position="289"/>
        <end position="306"/>
    </location>
</feature>